<dbReference type="InterPro" id="IPR001680">
    <property type="entry name" value="WD40_rpt"/>
</dbReference>
<dbReference type="InterPro" id="IPR013083">
    <property type="entry name" value="Znf_RING/FYVE/PHD"/>
</dbReference>
<evidence type="ECO:0000256" key="17">
    <source>
        <dbReference type="PROSITE-ProRule" id="PRU00221"/>
    </source>
</evidence>
<organism evidence="20">
    <name type="scientific">Fonticula alba</name>
    <name type="common">Slime mold</name>
    <dbReference type="NCBI Taxonomy" id="691883"/>
    <lineage>
        <taxon>Eukaryota</taxon>
        <taxon>Rotosphaerida</taxon>
        <taxon>Fonticulaceae</taxon>
        <taxon>Fonticula</taxon>
    </lineage>
</organism>
<dbReference type="Pfam" id="PF04564">
    <property type="entry name" value="U-box"/>
    <property type="match status" value="1"/>
</dbReference>
<keyword evidence="16 18" id="KW-0539">Nucleus</keyword>
<comment type="catalytic activity">
    <reaction evidence="1 18">
        <text>S-ubiquitinyl-[E2 ubiquitin-conjugating enzyme]-L-cysteine + [acceptor protein]-L-lysine = [E2 ubiquitin-conjugating enzyme]-L-cysteine + N(6)-ubiquitinyl-[acceptor protein]-L-lysine.</text>
        <dbReference type="EC" id="2.3.2.27"/>
    </reaction>
</comment>
<evidence type="ECO:0000256" key="14">
    <source>
        <dbReference type="ARBA" id="ARBA00023187"/>
    </source>
</evidence>
<gene>
    <name evidence="20" type="ORF">H696_02706</name>
</gene>
<evidence type="ECO:0000256" key="15">
    <source>
        <dbReference type="ARBA" id="ARBA00023204"/>
    </source>
</evidence>
<dbReference type="InterPro" id="IPR015943">
    <property type="entry name" value="WD40/YVTN_repeat-like_dom_sf"/>
</dbReference>
<dbReference type="PROSITE" id="PS50294">
    <property type="entry name" value="WD_REPEATS_REGION"/>
    <property type="match status" value="1"/>
</dbReference>
<dbReference type="Gene3D" id="2.130.10.10">
    <property type="entry name" value="YVTN repeat-like/Quinoprotein amine dehydrogenase"/>
    <property type="match status" value="1"/>
</dbReference>
<evidence type="ECO:0000256" key="3">
    <source>
        <dbReference type="ARBA" id="ARBA00004906"/>
    </source>
</evidence>
<evidence type="ECO:0000256" key="13">
    <source>
        <dbReference type="ARBA" id="ARBA00022786"/>
    </source>
</evidence>
<keyword evidence="10 18" id="KW-0747">Spliceosome</keyword>
<dbReference type="GO" id="GO:0071006">
    <property type="term" value="C:U2-type catalytic step 1 spliceosome"/>
    <property type="evidence" value="ECO:0007669"/>
    <property type="project" value="TreeGrafter"/>
</dbReference>
<evidence type="ECO:0000313" key="20">
    <source>
        <dbReference type="EMBL" id="KCV70372.1"/>
    </source>
</evidence>
<dbReference type="InterPro" id="IPR019775">
    <property type="entry name" value="WD40_repeat_CS"/>
</dbReference>
<feature type="domain" description="U-box" evidence="19">
    <location>
        <begin position="1"/>
        <end position="72"/>
    </location>
</feature>
<accession>A0A058ZA13</accession>
<dbReference type="SMART" id="SM00504">
    <property type="entry name" value="Ubox"/>
    <property type="match status" value="1"/>
</dbReference>
<dbReference type="EMBL" id="KB932204">
    <property type="protein sequence ID" value="KCV70372.1"/>
    <property type="molecule type" value="Genomic_DNA"/>
</dbReference>
<keyword evidence="14 18" id="KW-0508">mRNA splicing</keyword>
<dbReference type="InterPro" id="IPR036322">
    <property type="entry name" value="WD40_repeat_dom_sf"/>
</dbReference>
<dbReference type="CDD" id="cd16656">
    <property type="entry name" value="RING-Ubox_PRP19"/>
    <property type="match status" value="1"/>
</dbReference>
<dbReference type="GO" id="GO:0006281">
    <property type="term" value="P:DNA repair"/>
    <property type="evidence" value="ECO:0007669"/>
    <property type="project" value="UniProtKB-KW"/>
</dbReference>
<evidence type="ECO:0000256" key="8">
    <source>
        <dbReference type="ARBA" id="ARBA00022664"/>
    </source>
</evidence>
<dbReference type="PROSITE" id="PS50082">
    <property type="entry name" value="WD_REPEATS_2"/>
    <property type="match status" value="3"/>
</dbReference>
<dbReference type="InterPro" id="IPR055340">
    <property type="entry name" value="RING-Ubox_PRP19"/>
</dbReference>
<evidence type="ECO:0000256" key="10">
    <source>
        <dbReference type="ARBA" id="ARBA00022728"/>
    </source>
</evidence>
<evidence type="ECO:0000256" key="12">
    <source>
        <dbReference type="ARBA" id="ARBA00022763"/>
    </source>
</evidence>
<dbReference type="GeneID" id="20527431"/>
<keyword evidence="8 18" id="KW-0507">mRNA processing</keyword>
<evidence type="ECO:0000256" key="11">
    <source>
        <dbReference type="ARBA" id="ARBA00022737"/>
    </source>
</evidence>
<evidence type="ECO:0000256" key="4">
    <source>
        <dbReference type="ARBA" id="ARBA00006388"/>
    </source>
</evidence>
<dbReference type="PROSITE" id="PS51698">
    <property type="entry name" value="U_BOX"/>
    <property type="match status" value="1"/>
</dbReference>
<feature type="repeat" description="WD" evidence="17">
    <location>
        <begin position="243"/>
        <end position="280"/>
    </location>
</feature>
<dbReference type="SMART" id="SM00320">
    <property type="entry name" value="WD40"/>
    <property type="match status" value="6"/>
</dbReference>
<dbReference type="PANTHER" id="PTHR43995">
    <property type="entry name" value="PRE-MRNA-PROCESSING FACTOR 19"/>
    <property type="match status" value="1"/>
</dbReference>
<dbReference type="GO" id="GO:0000974">
    <property type="term" value="C:Prp19 complex"/>
    <property type="evidence" value="ECO:0007669"/>
    <property type="project" value="UniProtKB-UniRule"/>
</dbReference>
<dbReference type="PROSITE" id="PS00678">
    <property type="entry name" value="WD_REPEATS_1"/>
    <property type="match status" value="1"/>
</dbReference>
<keyword evidence="11" id="KW-0677">Repeat</keyword>
<evidence type="ECO:0000256" key="6">
    <source>
        <dbReference type="ARBA" id="ARBA00015618"/>
    </source>
</evidence>
<keyword evidence="21" id="KW-1185">Reference proteome</keyword>
<dbReference type="Pfam" id="PF00400">
    <property type="entry name" value="WD40"/>
    <property type="match status" value="4"/>
</dbReference>
<evidence type="ECO:0000313" key="21">
    <source>
        <dbReference type="Proteomes" id="UP000030693"/>
    </source>
</evidence>
<evidence type="ECO:0000256" key="18">
    <source>
        <dbReference type="RuleBase" id="RU367101"/>
    </source>
</evidence>
<dbReference type="OrthoDB" id="687049at2759"/>
<evidence type="ECO:0000256" key="1">
    <source>
        <dbReference type="ARBA" id="ARBA00000900"/>
    </source>
</evidence>
<dbReference type="eggNOG" id="KOG0289">
    <property type="taxonomic scope" value="Eukaryota"/>
</dbReference>
<dbReference type="PANTHER" id="PTHR43995:SF1">
    <property type="entry name" value="PRE-MRNA-PROCESSING FACTOR 19"/>
    <property type="match status" value="1"/>
</dbReference>
<dbReference type="STRING" id="691883.A0A058ZA13"/>
<comment type="subcellular location">
    <subcellularLocation>
        <location evidence="2 18">Nucleus</location>
    </subcellularLocation>
</comment>
<protein>
    <recommendedName>
        <fullName evidence="6 18">Pre-mRNA-processing factor 19</fullName>
        <ecNumber evidence="5 18">2.3.2.27</ecNumber>
    </recommendedName>
</protein>
<keyword evidence="15 18" id="KW-0234">DNA repair</keyword>
<dbReference type="Gene3D" id="3.30.40.10">
    <property type="entry name" value="Zinc/RING finger domain, C3HC4 (zinc finger)"/>
    <property type="match status" value="1"/>
</dbReference>
<reference evidence="20" key="1">
    <citation type="submission" date="2013-04" db="EMBL/GenBank/DDBJ databases">
        <title>The Genome Sequence of Fonticula alba ATCC 38817.</title>
        <authorList>
            <consortium name="The Broad Institute Genomics Platform"/>
            <person name="Russ C."/>
            <person name="Cuomo C."/>
            <person name="Burger G."/>
            <person name="Gray M.W."/>
            <person name="Holland P.W.H."/>
            <person name="King N."/>
            <person name="Lang F.B.F."/>
            <person name="Roger A.J."/>
            <person name="Ruiz-Trillo I."/>
            <person name="Brown M."/>
            <person name="Walker B."/>
            <person name="Young S."/>
            <person name="Zeng Q."/>
            <person name="Gargeya S."/>
            <person name="Fitzgerald M."/>
            <person name="Haas B."/>
            <person name="Abouelleil A."/>
            <person name="Allen A.W."/>
            <person name="Alvarado L."/>
            <person name="Arachchi H.M."/>
            <person name="Berlin A.M."/>
            <person name="Chapman S.B."/>
            <person name="Gainer-Dewar J."/>
            <person name="Goldberg J."/>
            <person name="Griggs A."/>
            <person name="Gujja S."/>
            <person name="Hansen M."/>
            <person name="Howarth C."/>
            <person name="Imamovic A."/>
            <person name="Ireland A."/>
            <person name="Larimer J."/>
            <person name="McCowan C."/>
            <person name="Murphy C."/>
            <person name="Pearson M."/>
            <person name="Poon T.W."/>
            <person name="Priest M."/>
            <person name="Roberts A."/>
            <person name="Saif S."/>
            <person name="Shea T."/>
            <person name="Sisk P."/>
            <person name="Sykes S."/>
            <person name="Wortman J."/>
            <person name="Nusbaum C."/>
            <person name="Birren B."/>
        </authorList>
    </citation>
    <scope>NUCLEOTIDE SEQUENCE [LARGE SCALE GENOMIC DNA]</scope>
    <source>
        <strain evidence="20">ATCC 38817</strain>
    </source>
</reference>
<dbReference type="GO" id="GO:0070534">
    <property type="term" value="P:protein K63-linked ubiquitination"/>
    <property type="evidence" value="ECO:0007669"/>
    <property type="project" value="UniProtKB-UniRule"/>
</dbReference>
<sequence length="499" mass="52871">MLLCALSNELPESPVLSPKSNAVFERRLIEKYIADRGTDPVNGEPLTVDELIDIKQDGPIRARPPTASSIPGMLSMFQNEWDAVVLETYQLKQQLSKVRLELSHTLYQHEAACRVIARLNKENAQLRAQLGRVDAPGARAADSMDVDPKPAAAAATTTGPLAGELVQRMEALSAAALEDRRARKTPATLASAEGLQSLHESWTATVGELRTVAISALDDLVLAGSRDGTATLFAQGGASLQNLTGHKGRLTAATFAPGPVQGAGRPTILTASHDRTVRVWADEADTGYKTRAVVECHTGPVTSAAFHPLDGTLALTTSLDATWAFLDVTTGRTLHQQACPVSKNGIIAADIHPDGLIFGSCAGDSQILIWDLRSAANIASLSSPDAAGANIDSLTFSQNGYYLSSIGRDNTLRLWDLRKSQLVDSVVLDWAPTSSTIDASGTYLTVGGEGGVSIFRTRKLKPVCNVPGLTSVASVAFGKDARTIVVGGDSMLRVFSVPE</sequence>
<evidence type="ECO:0000259" key="19">
    <source>
        <dbReference type="PROSITE" id="PS51698"/>
    </source>
</evidence>
<dbReference type="RefSeq" id="XP_009494888.1">
    <property type="nucleotide sequence ID" value="XM_009496613.1"/>
</dbReference>
<evidence type="ECO:0000256" key="9">
    <source>
        <dbReference type="ARBA" id="ARBA00022679"/>
    </source>
</evidence>
<dbReference type="GO" id="GO:0061630">
    <property type="term" value="F:ubiquitin protein ligase activity"/>
    <property type="evidence" value="ECO:0007669"/>
    <property type="project" value="UniProtKB-UniRule"/>
</dbReference>
<dbReference type="Proteomes" id="UP000030693">
    <property type="component" value="Unassembled WGS sequence"/>
</dbReference>
<keyword evidence="9 18" id="KW-0808">Transferase</keyword>
<comment type="subunit">
    <text evidence="18">Homotetramer.</text>
</comment>
<comment type="similarity">
    <text evidence="4 18">Belongs to the WD repeat PRP19 family.</text>
</comment>
<dbReference type="AlphaFoldDB" id="A0A058ZA13"/>
<feature type="repeat" description="WD" evidence="17">
    <location>
        <begin position="346"/>
        <end position="380"/>
    </location>
</feature>
<keyword evidence="12 18" id="KW-0227">DNA damage</keyword>
<dbReference type="GO" id="GO:0005737">
    <property type="term" value="C:cytoplasm"/>
    <property type="evidence" value="ECO:0007669"/>
    <property type="project" value="TreeGrafter"/>
</dbReference>
<feature type="repeat" description="WD" evidence="17">
    <location>
        <begin position="391"/>
        <end position="425"/>
    </location>
</feature>
<comment type="function">
    <text evidence="18">Ubiquitin-protein ligase which is mainly involved pre-mRNA splicing and DNA repair. Required for pre-mRNA splicing as component of the spliceosome.</text>
</comment>
<evidence type="ECO:0000256" key="16">
    <source>
        <dbReference type="ARBA" id="ARBA00023242"/>
    </source>
</evidence>
<dbReference type="OMA" id="SLDQHWA"/>
<keyword evidence="13 18" id="KW-0833">Ubl conjugation pathway</keyword>
<dbReference type="FunFam" id="3.30.40.10:FF:000027">
    <property type="entry name" value="Pre-mRNA-processing factor 19, putative"/>
    <property type="match status" value="1"/>
</dbReference>
<dbReference type="InterPro" id="IPR013915">
    <property type="entry name" value="Prp19_cc"/>
</dbReference>
<dbReference type="SUPFAM" id="SSF57850">
    <property type="entry name" value="RING/U-box"/>
    <property type="match status" value="1"/>
</dbReference>
<evidence type="ECO:0000256" key="5">
    <source>
        <dbReference type="ARBA" id="ARBA00012483"/>
    </source>
</evidence>
<dbReference type="GO" id="GO:0000398">
    <property type="term" value="P:mRNA splicing, via spliceosome"/>
    <property type="evidence" value="ECO:0007669"/>
    <property type="project" value="InterPro"/>
</dbReference>
<dbReference type="UniPathway" id="UPA00143"/>
<keyword evidence="7 17" id="KW-0853">WD repeat</keyword>
<dbReference type="Pfam" id="PF08606">
    <property type="entry name" value="Prp19"/>
    <property type="match status" value="1"/>
</dbReference>
<dbReference type="InterPro" id="IPR038959">
    <property type="entry name" value="Prp19"/>
</dbReference>
<name>A0A058ZA13_FONAL</name>
<dbReference type="EC" id="2.3.2.27" evidence="5 18"/>
<evidence type="ECO:0000256" key="7">
    <source>
        <dbReference type="ARBA" id="ARBA00022574"/>
    </source>
</evidence>
<dbReference type="InterPro" id="IPR003613">
    <property type="entry name" value="Ubox_domain"/>
</dbReference>
<evidence type="ECO:0000256" key="2">
    <source>
        <dbReference type="ARBA" id="ARBA00004123"/>
    </source>
</evidence>
<comment type="pathway">
    <text evidence="3 18">Protein modification; protein ubiquitination.</text>
</comment>
<proteinExistence type="inferred from homology"/>
<dbReference type="SUPFAM" id="SSF50978">
    <property type="entry name" value="WD40 repeat-like"/>
    <property type="match status" value="1"/>
</dbReference>